<dbReference type="GO" id="GO:0000270">
    <property type="term" value="P:peptidoglycan metabolic process"/>
    <property type="evidence" value="ECO:0007669"/>
    <property type="project" value="InterPro"/>
</dbReference>
<sequence length="396" mass="43958">MTAACQTTGSSSPYQVLDAVNTARSAANIARAGDPQQAVKQALKRRADAYERDPRLLLADAKRVKREYDNLVALLRGEVGKTWGKKEVKIATPKHYVKYTQNYQSRAIVNFDSGEITVETVDENNAVASLRNAIVTTLLTPDDPRATDLFSDSAVKLSSDRQPYLLGLVLDARGRPIATPAQAEAFAGQLLAGRGTRTVEVDGGEKTSTFVKFTMASNFAHRQAEKYRALVNRYAQQYRISPSLVFAIIKTESGFNPFAVSSAPAYGLMQLVPASGGREGWRIAKGEDGIPSKHYLFEPENNIELGVAYLNILSFKQLERVENPIAREYCVISAYNTGPSNVLRAFSKNKDEAVNVINSLQPPEIYQRLRAQLPYDETRRYLHKVVSARREFLSFN</sequence>
<dbReference type="InterPro" id="IPR024570">
    <property type="entry name" value="Murein_transglycosylaseC_N"/>
</dbReference>
<dbReference type="PANTHER" id="PTHR37423">
    <property type="entry name" value="SOLUBLE LYTIC MUREIN TRANSGLYCOSYLASE-RELATED"/>
    <property type="match status" value="1"/>
</dbReference>
<dbReference type="GO" id="GO:0016020">
    <property type="term" value="C:membrane"/>
    <property type="evidence" value="ECO:0007669"/>
    <property type="project" value="InterPro"/>
</dbReference>
<evidence type="ECO:0000256" key="1">
    <source>
        <dbReference type="ARBA" id="ARBA00007734"/>
    </source>
</evidence>
<dbReference type="PROSITE" id="PS00922">
    <property type="entry name" value="TRANSGLYCOSYLASE"/>
    <property type="match status" value="1"/>
</dbReference>
<evidence type="ECO:0000259" key="2">
    <source>
        <dbReference type="Pfam" id="PF01464"/>
    </source>
</evidence>
<evidence type="ECO:0000259" key="3">
    <source>
        <dbReference type="Pfam" id="PF11873"/>
    </source>
</evidence>
<proteinExistence type="inferred from homology"/>
<dbReference type="Gene3D" id="1.10.530.10">
    <property type="match status" value="1"/>
</dbReference>
<dbReference type="InterPro" id="IPR023346">
    <property type="entry name" value="Lysozyme-like_dom_sf"/>
</dbReference>
<protein>
    <recommendedName>
        <fullName evidence="6">Lytic murein transglycosylase</fullName>
    </recommendedName>
</protein>
<dbReference type="InterPro" id="IPR008258">
    <property type="entry name" value="Transglycosylase_SLT_dom_1"/>
</dbReference>
<name>A0A1F6T8H2_9PROT</name>
<dbReference type="AlphaFoldDB" id="A0A1F6T8H2"/>
<dbReference type="CDD" id="cd16893">
    <property type="entry name" value="LT_MltC_MltE"/>
    <property type="match status" value="1"/>
</dbReference>
<reference evidence="4 5" key="1">
    <citation type="journal article" date="2016" name="Nat. Commun.">
        <title>Thousands of microbial genomes shed light on interconnected biogeochemical processes in an aquifer system.</title>
        <authorList>
            <person name="Anantharaman K."/>
            <person name="Brown C.T."/>
            <person name="Hug L.A."/>
            <person name="Sharon I."/>
            <person name="Castelle C.J."/>
            <person name="Probst A.J."/>
            <person name="Thomas B.C."/>
            <person name="Singh A."/>
            <person name="Wilkins M.J."/>
            <person name="Karaoz U."/>
            <person name="Brodie E.L."/>
            <person name="Williams K.H."/>
            <person name="Hubbard S.S."/>
            <person name="Banfield J.F."/>
        </authorList>
    </citation>
    <scope>NUCLEOTIDE SEQUENCE [LARGE SCALE GENOMIC DNA]</scope>
</reference>
<organism evidence="4 5">
    <name type="scientific">Candidatus Muproteobacteria bacterium RBG_16_62_13</name>
    <dbReference type="NCBI Taxonomy" id="1817756"/>
    <lineage>
        <taxon>Bacteria</taxon>
        <taxon>Pseudomonadati</taxon>
        <taxon>Pseudomonadota</taxon>
        <taxon>Candidatus Muproteobacteria</taxon>
    </lineage>
</organism>
<gene>
    <name evidence="4" type="ORF">A2140_10615</name>
</gene>
<comment type="similarity">
    <text evidence="1">Belongs to the transglycosylase Slt family.</text>
</comment>
<dbReference type="PANTHER" id="PTHR37423:SF2">
    <property type="entry name" value="MEMBRANE-BOUND LYTIC MUREIN TRANSGLYCOSYLASE C"/>
    <property type="match status" value="1"/>
</dbReference>
<comment type="caution">
    <text evidence="4">The sequence shown here is derived from an EMBL/GenBank/DDBJ whole genome shotgun (WGS) entry which is preliminary data.</text>
</comment>
<accession>A0A1F6T8H2</accession>
<evidence type="ECO:0008006" key="6">
    <source>
        <dbReference type="Google" id="ProtNLM"/>
    </source>
</evidence>
<dbReference type="Pfam" id="PF01464">
    <property type="entry name" value="SLT"/>
    <property type="match status" value="1"/>
</dbReference>
<evidence type="ECO:0000313" key="5">
    <source>
        <dbReference type="Proteomes" id="UP000178379"/>
    </source>
</evidence>
<evidence type="ECO:0000313" key="4">
    <source>
        <dbReference type="EMBL" id="OGI41345.1"/>
    </source>
</evidence>
<feature type="domain" description="Murein transglycosylase-C N-terminal" evidence="3">
    <location>
        <begin position="65"/>
        <end position="226"/>
    </location>
</feature>
<dbReference type="EMBL" id="MFSQ01000016">
    <property type="protein sequence ID" value="OGI41345.1"/>
    <property type="molecule type" value="Genomic_DNA"/>
</dbReference>
<dbReference type="Proteomes" id="UP000178379">
    <property type="component" value="Unassembled WGS sequence"/>
</dbReference>
<dbReference type="Pfam" id="PF11873">
    <property type="entry name" value="Mltc_N"/>
    <property type="match status" value="1"/>
</dbReference>
<dbReference type="STRING" id="1817756.A2140_10615"/>
<dbReference type="GO" id="GO:0008933">
    <property type="term" value="F:peptidoglycan lytic transglycosylase activity"/>
    <property type="evidence" value="ECO:0007669"/>
    <property type="project" value="InterPro"/>
</dbReference>
<feature type="domain" description="Transglycosylase SLT" evidence="2">
    <location>
        <begin position="230"/>
        <end position="354"/>
    </location>
</feature>
<dbReference type="InterPro" id="IPR000189">
    <property type="entry name" value="Transglyc_AS"/>
</dbReference>
<dbReference type="SUPFAM" id="SSF53955">
    <property type="entry name" value="Lysozyme-like"/>
    <property type="match status" value="1"/>
</dbReference>